<reference evidence="1" key="1">
    <citation type="journal article" date="2013" name="Genetics">
        <title>The draft genome and transcriptome of Panagrellus redivivus are shaped by the harsh demands of a free-living lifestyle.</title>
        <authorList>
            <person name="Srinivasan J."/>
            <person name="Dillman A.R."/>
            <person name="Macchietto M.G."/>
            <person name="Heikkinen L."/>
            <person name="Lakso M."/>
            <person name="Fracchia K.M."/>
            <person name="Antoshechkin I."/>
            <person name="Mortazavi A."/>
            <person name="Wong G."/>
            <person name="Sternberg P.W."/>
        </authorList>
    </citation>
    <scope>NUCLEOTIDE SEQUENCE [LARGE SCALE GENOMIC DNA]</scope>
    <source>
        <strain evidence="1">MT8872</strain>
    </source>
</reference>
<proteinExistence type="predicted"/>
<sequence>MDPAVYPLFCDKWTPLAFGPKFPALNVRCFCEVPSSVSGKELHIDARSVSRKVGCAIRLPRDIYIKVITIQYADINAKAARVYSGSNCRHINETHVDLVEPDATYGPFKAEYNVLQFRPAHYFDKLVFKLIGTEEKDE</sequence>
<dbReference type="Proteomes" id="UP000492821">
    <property type="component" value="Unassembled WGS sequence"/>
</dbReference>
<keyword evidence="1" id="KW-1185">Reference proteome</keyword>
<protein>
    <submittedName>
        <fullName evidence="2">Arrestin_C domain-containing protein</fullName>
    </submittedName>
</protein>
<reference evidence="2" key="2">
    <citation type="submission" date="2020-10" db="UniProtKB">
        <authorList>
            <consortium name="WormBaseParasite"/>
        </authorList>
    </citation>
    <scope>IDENTIFICATION</scope>
</reference>
<organism evidence="1 2">
    <name type="scientific">Panagrellus redivivus</name>
    <name type="common">Microworm</name>
    <dbReference type="NCBI Taxonomy" id="6233"/>
    <lineage>
        <taxon>Eukaryota</taxon>
        <taxon>Metazoa</taxon>
        <taxon>Ecdysozoa</taxon>
        <taxon>Nematoda</taxon>
        <taxon>Chromadorea</taxon>
        <taxon>Rhabditida</taxon>
        <taxon>Tylenchina</taxon>
        <taxon>Panagrolaimomorpha</taxon>
        <taxon>Panagrolaimoidea</taxon>
        <taxon>Panagrolaimidae</taxon>
        <taxon>Panagrellus</taxon>
    </lineage>
</organism>
<accession>A0A7E4VJV0</accession>
<dbReference type="AlphaFoldDB" id="A0A7E4VJV0"/>
<evidence type="ECO:0000313" key="2">
    <source>
        <dbReference type="WBParaSite" id="Pan_g21408.t1"/>
    </source>
</evidence>
<evidence type="ECO:0000313" key="1">
    <source>
        <dbReference type="Proteomes" id="UP000492821"/>
    </source>
</evidence>
<dbReference type="WBParaSite" id="Pan_g21408.t1">
    <property type="protein sequence ID" value="Pan_g21408.t1"/>
    <property type="gene ID" value="Pan_g21408"/>
</dbReference>
<name>A0A7E4VJV0_PANRE</name>